<feature type="transmembrane region" description="Helical" evidence="1">
    <location>
        <begin position="12"/>
        <end position="34"/>
    </location>
</feature>
<keyword evidence="1" id="KW-0472">Membrane</keyword>
<dbReference type="RefSeq" id="WP_216439893.1">
    <property type="nucleotide sequence ID" value="NZ_JAHLQF010000003.1"/>
</dbReference>
<dbReference type="Proteomes" id="UP000726170">
    <property type="component" value="Unassembled WGS sequence"/>
</dbReference>
<sequence>MKHTRKYKKAYALPIAIITGIVLVSLSAALLMSINNEIIINKRSKEKIIVKKLAEAGIEEGLYTYNSKLFREEEIQNFNGEGSIEGIGKYIYSYQTIDEENKIGNIISQAIINGQSKYTILLDFNLENGEIINWQEKN</sequence>
<evidence type="ECO:0000313" key="2">
    <source>
        <dbReference type="EMBL" id="MBU5485341.1"/>
    </source>
</evidence>
<dbReference type="EMBL" id="JAHLQF010000003">
    <property type="protein sequence ID" value="MBU5485341.1"/>
    <property type="molecule type" value="Genomic_DNA"/>
</dbReference>
<reference evidence="2 3" key="1">
    <citation type="submission" date="2021-06" db="EMBL/GenBank/DDBJ databases">
        <authorList>
            <person name="Sun Q."/>
            <person name="Li D."/>
        </authorList>
    </citation>
    <scope>NUCLEOTIDE SEQUENCE [LARGE SCALE GENOMIC DNA]</scope>
    <source>
        <strain evidence="2 3">MSJ-11</strain>
    </source>
</reference>
<keyword evidence="3" id="KW-1185">Reference proteome</keyword>
<protein>
    <recommendedName>
        <fullName evidence="4">DUF1310 family protein</fullName>
    </recommendedName>
</protein>
<comment type="caution">
    <text evidence="2">The sequence shown here is derived from an EMBL/GenBank/DDBJ whole genome shotgun (WGS) entry which is preliminary data.</text>
</comment>
<name>A0ABS6EJG3_9CLOT</name>
<accession>A0ABS6EJG3</accession>
<keyword evidence="1" id="KW-1133">Transmembrane helix</keyword>
<organism evidence="2 3">
    <name type="scientific">Clostridium mobile</name>
    <dbReference type="NCBI Taxonomy" id="2841512"/>
    <lineage>
        <taxon>Bacteria</taxon>
        <taxon>Bacillati</taxon>
        <taxon>Bacillota</taxon>
        <taxon>Clostridia</taxon>
        <taxon>Eubacteriales</taxon>
        <taxon>Clostridiaceae</taxon>
        <taxon>Clostridium</taxon>
    </lineage>
</organism>
<evidence type="ECO:0000256" key="1">
    <source>
        <dbReference type="SAM" id="Phobius"/>
    </source>
</evidence>
<evidence type="ECO:0000313" key="3">
    <source>
        <dbReference type="Proteomes" id="UP000726170"/>
    </source>
</evidence>
<gene>
    <name evidence="2" type="ORF">KQI86_13440</name>
</gene>
<proteinExistence type="predicted"/>
<keyword evidence="1" id="KW-0812">Transmembrane</keyword>
<evidence type="ECO:0008006" key="4">
    <source>
        <dbReference type="Google" id="ProtNLM"/>
    </source>
</evidence>